<reference evidence="3" key="2">
    <citation type="submission" date="2020-06" db="EMBL/GenBank/DDBJ databases">
        <authorList>
            <person name="Ji K."/>
            <person name="Li J."/>
        </authorList>
    </citation>
    <scope>NUCLEOTIDE SEQUENCE</scope>
    <source>
        <strain evidence="3">JKM2019</strain>
        <tissue evidence="3">Whole body</tissue>
    </source>
</reference>
<evidence type="ECO:0000313" key="4">
    <source>
        <dbReference type="EMBL" id="KAH9520545.1"/>
    </source>
</evidence>
<dbReference type="Proteomes" id="UP000790347">
    <property type="component" value="Unassembled WGS sequence"/>
</dbReference>
<sequence length="206" mass="23822">MTSDSTKQPLIGFVHSKNSPIQQQSDNDSIAQKSSGKFYKEIIAQSSSSSISKASPSRCKTKSNRMIKFDCDACGRTVQAMNIHSHNLSIEHQFRANQFSEIDTSYAQYAHLNRPDNCGYQLLRKQGWSGRTGLGRQEQGRKFPLKAVEKQDRKGLGYEQTIDQSKEIQTSRQQSFERKDQILRRQNRERRLEIEFRRQFRDDGII</sequence>
<dbReference type="PANTHER" id="PTHR20923:SF1">
    <property type="entry name" value="G PATCH DOMAIN AND ANKYRIN REPEAT-CONTAINING PROTEIN 1"/>
    <property type="match status" value="1"/>
</dbReference>
<feature type="domain" description="G-patch" evidence="2">
    <location>
        <begin position="115"/>
        <end position="161"/>
    </location>
</feature>
<evidence type="ECO:0000256" key="1">
    <source>
        <dbReference type="SAM" id="MobiDB-lite"/>
    </source>
</evidence>
<evidence type="ECO:0000259" key="2">
    <source>
        <dbReference type="PROSITE" id="PS50174"/>
    </source>
</evidence>
<protein>
    <submittedName>
        <fullName evidence="4">E3 ubiquitin-protein ligase trim23</fullName>
    </submittedName>
    <submittedName>
        <fullName evidence="3">G patch domain-containing protein-like protein</fullName>
    </submittedName>
</protein>
<gene>
    <name evidence="4" type="primary">TRIM23</name>
    <name evidence="4" type="ORF">DERF_004248</name>
    <name evidence="3" type="ORF">HUG17_0409</name>
</gene>
<dbReference type="EMBL" id="ASGP02000002">
    <property type="protein sequence ID" value="KAH9520545.1"/>
    <property type="molecule type" value="Genomic_DNA"/>
</dbReference>
<keyword evidence="5" id="KW-1185">Reference proteome</keyword>
<dbReference type="SMART" id="SM00443">
    <property type="entry name" value="G_patch"/>
    <property type="match status" value="1"/>
</dbReference>
<dbReference type="Pfam" id="PF01585">
    <property type="entry name" value="G-patch"/>
    <property type="match status" value="1"/>
</dbReference>
<dbReference type="PROSITE" id="PS50174">
    <property type="entry name" value="G_PATCH"/>
    <property type="match status" value="1"/>
</dbReference>
<dbReference type="OrthoDB" id="20282at2759"/>
<reference evidence="3" key="3">
    <citation type="journal article" date="2021" name="World Allergy Organ. J.">
        <title>Chromosome-level assembly of Dermatophagoides farinae genome and transcriptome reveals two novel allergens Der f 37 and Der f 39.</title>
        <authorList>
            <person name="Chen J."/>
            <person name="Cai Z."/>
            <person name="Fan D."/>
            <person name="Hu J."/>
            <person name="Hou Y."/>
            <person name="He Y."/>
            <person name="Zhang Z."/>
            <person name="Zhao Z."/>
            <person name="Gao P."/>
            <person name="Hu W."/>
            <person name="Sun J."/>
            <person name="Li J."/>
            <person name="Ji K."/>
        </authorList>
    </citation>
    <scope>NUCLEOTIDE SEQUENCE</scope>
    <source>
        <strain evidence="3">JKM2019</strain>
    </source>
</reference>
<name>A0A922I4E2_DERFA</name>
<dbReference type="AlphaFoldDB" id="A0A922I4E2"/>
<comment type="caution">
    <text evidence="4">The sequence shown here is derived from an EMBL/GenBank/DDBJ whole genome shotgun (WGS) entry which is preliminary data.</text>
</comment>
<dbReference type="GO" id="GO:0003676">
    <property type="term" value="F:nucleic acid binding"/>
    <property type="evidence" value="ECO:0007669"/>
    <property type="project" value="InterPro"/>
</dbReference>
<dbReference type="PANTHER" id="PTHR20923">
    <property type="entry name" value="BAT4 PROTEIN-RELATED"/>
    <property type="match status" value="1"/>
</dbReference>
<dbReference type="Proteomes" id="UP000828236">
    <property type="component" value="Unassembled WGS sequence"/>
</dbReference>
<organism evidence="4 5">
    <name type="scientific">Dermatophagoides farinae</name>
    <name type="common">American house dust mite</name>
    <dbReference type="NCBI Taxonomy" id="6954"/>
    <lineage>
        <taxon>Eukaryota</taxon>
        <taxon>Metazoa</taxon>
        <taxon>Ecdysozoa</taxon>
        <taxon>Arthropoda</taxon>
        <taxon>Chelicerata</taxon>
        <taxon>Arachnida</taxon>
        <taxon>Acari</taxon>
        <taxon>Acariformes</taxon>
        <taxon>Sarcoptiformes</taxon>
        <taxon>Astigmata</taxon>
        <taxon>Psoroptidia</taxon>
        <taxon>Analgoidea</taxon>
        <taxon>Pyroglyphidae</taxon>
        <taxon>Dermatophagoidinae</taxon>
        <taxon>Dermatophagoides</taxon>
    </lineage>
</organism>
<feature type="compositionally biased region" description="Polar residues" evidence="1">
    <location>
        <begin position="16"/>
        <end position="32"/>
    </location>
</feature>
<dbReference type="EMBL" id="SDOV01000001">
    <property type="protein sequence ID" value="KAH7644871.1"/>
    <property type="molecule type" value="Genomic_DNA"/>
</dbReference>
<reference evidence="4" key="1">
    <citation type="submission" date="2013-05" db="EMBL/GenBank/DDBJ databases">
        <authorList>
            <person name="Yim A.K.Y."/>
            <person name="Chan T.F."/>
            <person name="Ji K.M."/>
            <person name="Liu X.Y."/>
            <person name="Zhou J.W."/>
            <person name="Li R.Q."/>
            <person name="Yang K.Y."/>
            <person name="Li J."/>
            <person name="Li M."/>
            <person name="Law P.T.W."/>
            <person name="Wu Y.L."/>
            <person name="Cai Z.L."/>
            <person name="Qin H."/>
            <person name="Bao Y."/>
            <person name="Leung R.K.K."/>
            <person name="Ng P.K.S."/>
            <person name="Zou J."/>
            <person name="Zhong X.J."/>
            <person name="Ran P.X."/>
            <person name="Zhong N.S."/>
            <person name="Liu Z.G."/>
            <person name="Tsui S.K.W."/>
        </authorList>
    </citation>
    <scope>NUCLEOTIDE SEQUENCE</scope>
    <source>
        <strain evidence="4">Derf</strain>
        <tissue evidence="4">Whole organism</tissue>
    </source>
</reference>
<proteinExistence type="predicted"/>
<evidence type="ECO:0000313" key="5">
    <source>
        <dbReference type="Proteomes" id="UP000790347"/>
    </source>
</evidence>
<reference evidence="4" key="4">
    <citation type="journal article" date="2022" name="Res Sq">
        <title>Comparative Genomics Reveals Insights into the Divergent Evolution of Astigmatic Mites and Household Pest Adaptations.</title>
        <authorList>
            <person name="Xiong Q."/>
            <person name="Wan A.T.-Y."/>
            <person name="Liu X.-Y."/>
            <person name="Fung C.S.-H."/>
            <person name="Xiao X."/>
            <person name="Malainual N."/>
            <person name="Hou J."/>
            <person name="Wang L."/>
            <person name="Wang M."/>
            <person name="Yang K."/>
            <person name="Cui Y."/>
            <person name="Leung E."/>
            <person name="Nong W."/>
            <person name="Shin S.-K."/>
            <person name="Au S."/>
            <person name="Jeong K.Y."/>
            <person name="Chew F.T."/>
            <person name="Hui J."/>
            <person name="Leung T.F."/>
            <person name="Tungtrongchitr A."/>
            <person name="Zhong N."/>
            <person name="Liu Z."/>
            <person name="Tsui S."/>
        </authorList>
    </citation>
    <scope>NUCLEOTIDE SEQUENCE</scope>
    <source>
        <strain evidence="4">Derf</strain>
        <tissue evidence="4">Whole organism</tissue>
    </source>
</reference>
<dbReference type="InterPro" id="IPR039146">
    <property type="entry name" value="GPANK1"/>
</dbReference>
<evidence type="ECO:0000313" key="3">
    <source>
        <dbReference type="EMBL" id="KAH7644871.1"/>
    </source>
</evidence>
<accession>A0A922I4E2</accession>
<dbReference type="InterPro" id="IPR000467">
    <property type="entry name" value="G_patch_dom"/>
</dbReference>
<feature type="region of interest" description="Disordered" evidence="1">
    <location>
        <begin position="1"/>
        <end position="32"/>
    </location>
</feature>